<feature type="transmembrane region" description="Helical" evidence="7">
    <location>
        <begin position="716"/>
        <end position="736"/>
    </location>
</feature>
<feature type="transmembrane region" description="Helical" evidence="7">
    <location>
        <begin position="192"/>
        <end position="209"/>
    </location>
</feature>
<evidence type="ECO:0000256" key="7">
    <source>
        <dbReference type="SAM" id="Phobius"/>
    </source>
</evidence>
<dbReference type="Pfam" id="PF13520">
    <property type="entry name" value="AA_permease_2"/>
    <property type="match status" value="1"/>
</dbReference>
<feature type="transmembrane region" description="Helical" evidence="7">
    <location>
        <begin position="70"/>
        <end position="100"/>
    </location>
</feature>
<name>A0A836BDJ6_9CHLO</name>
<evidence type="ECO:0000256" key="2">
    <source>
        <dbReference type="ARBA" id="ARBA00008572"/>
    </source>
</evidence>
<feature type="region of interest" description="Disordered" evidence="6">
    <location>
        <begin position="523"/>
        <end position="556"/>
    </location>
</feature>
<dbReference type="GO" id="GO:0005886">
    <property type="term" value="C:plasma membrane"/>
    <property type="evidence" value="ECO:0007669"/>
    <property type="project" value="TreeGrafter"/>
</dbReference>
<feature type="transmembrane region" description="Helical" evidence="7">
    <location>
        <begin position="221"/>
        <end position="247"/>
    </location>
</feature>
<dbReference type="PANTHER" id="PTHR43243">
    <property type="entry name" value="INNER MEMBRANE TRANSPORTER YGJI-RELATED"/>
    <property type="match status" value="1"/>
</dbReference>
<dbReference type="PANTHER" id="PTHR43243:SF41">
    <property type="entry name" value="CATIONIC AMINO ACID TRANSPORTER 7, CHLOROPLASTIC"/>
    <property type="match status" value="1"/>
</dbReference>
<feature type="transmembrane region" description="Helical" evidence="7">
    <location>
        <begin position="692"/>
        <end position="710"/>
    </location>
</feature>
<feature type="transmembrane region" description="Helical" evidence="7">
    <location>
        <begin position="153"/>
        <end position="172"/>
    </location>
</feature>
<dbReference type="GO" id="GO:0015171">
    <property type="term" value="F:amino acid transmembrane transporter activity"/>
    <property type="evidence" value="ECO:0007669"/>
    <property type="project" value="TreeGrafter"/>
</dbReference>
<comment type="subcellular location">
    <subcellularLocation>
        <location evidence="1">Membrane</location>
        <topology evidence="1">Multi-pass membrane protein</topology>
    </subcellularLocation>
</comment>
<evidence type="ECO:0000256" key="1">
    <source>
        <dbReference type="ARBA" id="ARBA00004141"/>
    </source>
</evidence>
<evidence type="ECO:0000313" key="8">
    <source>
        <dbReference type="EMBL" id="KAG2454824.1"/>
    </source>
</evidence>
<keyword evidence="9" id="KW-1185">Reference proteome</keyword>
<proteinExistence type="inferred from homology"/>
<dbReference type="Proteomes" id="UP000613740">
    <property type="component" value="Unassembled WGS sequence"/>
</dbReference>
<evidence type="ECO:0000256" key="3">
    <source>
        <dbReference type="ARBA" id="ARBA00022692"/>
    </source>
</evidence>
<reference evidence="8" key="1">
    <citation type="journal article" date="2020" name="bioRxiv">
        <title>Comparative genomics of Chlamydomonas.</title>
        <authorList>
            <person name="Craig R.J."/>
            <person name="Hasan A.R."/>
            <person name="Ness R.W."/>
            <person name="Keightley P.D."/>
        </authorList>
    </citation>
    <scope>NUCLEOTIDE SEQUENCE</scope>
    <source>
        <strain evidence="8">CCAP 11/173</strain>
    </source>
</reference>
<feature type="transmembrane region" description="Helical" evidence="7">
    <location>
        <begin position="267"/>
        <end position="296"/>
    </location>
</feature>
<dbReference type="Gene3D" id="1.20.1740.10">
    <property type="entry name" value="Amino acid/polyamine transporter I"/>
    <property type="match status" value="1"/>
</dbReference>
<organism evidence="8 9">
    <name type="scientific">Chlamydomonas schloesseri</name>
    <dbReference type="NCBI Taxonomy" id="2026947"/>
    <lineage>
        <taxon>Eukaryota</taxon>
        <taxon>Viridiplantae</taxon>
        <taxon>Chlorophyta</taxon>
        <taxon>core chlorophytes</taxon>
        <taxon>Chlorophyceae</taxon>
        <taxon>CS clade</taxon>
        <taxon>Chlamydomonadales</taxon>
        <taxon>Chlamydomonadaceae</taxon>
        <taxon>Chlamydomonas</taxon>
    </lineage>
</organism>
<accession>A0A836BDJ6</accession>
<comment type="caution">
    <text evidence="8">The sequence shown here is derived from an EMBL/GenBank/DDBJ whole genome shotgun (WGS) entry which is preliminary data.</text>
</comment>
<evidence type="ECO:0000256" key="5">
    <source>
        <dbReference type="ARBA" id="ARBA00023136"/>
    </source>
</evidence>
<dbReference type="InterPro" id="IPR002293">
    <property type="entry name" value="AA/rel_permease1"/>
</dbReference>
<feature type="region of interest" description="Disordered" evidence="6">
    <location>
        <begin position="448"/>
        <end position="509"/>
    </location>
</feature>
<feature type="transmembrane region" description="Helical" evidence="7">
    <location>
        <begin position="630"/>
        <end position="651"/>
    </location>
</feature>
<dbReference type="EMBL" id="JAEHOD010000001">
    <property type="protein sequence ID" value="KAG2454824.1"/>
    <property type="molecule type" value="Genomic_DNA"/>
</dbReference>
<feature type="transmembrane region" description="Helical" evidence="7">
    <location>
        <begin position="120"/>
        <end position="141"/>
    </location>
</feature>
<feature type="compositionally biased region" description="Polar residues" evidence="6">
    <location>
        <begin position="463"/>
        <end position="478"/>
    </location>
</feature>
<feature type="transmembrane region" description="Helical" evidence="7">
    <location>
        <begin position="657"/>
        <end position="680"/>
    </location>
</feature>
<evidence type="ECO:0000313" key="9">
    <source>
        <dbReference type="Proteomes" id="UP000613740"/>
    </source>
</evidence>
<comment type="similarity">
    <text evidence="2">Belongs to the amino acid-polyamine-organocation (APC) superfamily. Cationic amino acid transporter (CAT) (TC 2.A.3.3) family.</text>
</comment>
<evidence type="ECO:0008006" key="10">
    <source>
        <dbReference type="Google" id="ProtNLM"/>
    </source>
</evidence>
<keyword evidence="5 7" id="KW-0472">Membrane</keyword>
<dbReference type="OrthoDB" id="3900342at2759"/>
<evidence type="ECO:0000256" key="6">
    <source>
        <dbReference type="SAM" id="MobiDB-lite"/>
    </source>
</evidence>
<keyword evidence="4 7" id="KW-1133">Transmembrane helix</keyword>
<protein>
    <recommendedName>
        <fullName evidence="10">Cationic amino acid transporter C-terminal domain-containing protein</fullName>
    </recommendedName>
</protein>
<feature type="compositionally biased region" description="Polar residues" evidence="6">
    <location>
        <begin position="526"/>
        <end position="535"/>
    </location>
</feature>
<keyword evidence="3 7" id="KW-0812">Transmembrane</keyword>
<feature type="transmembrane region" description="Helical" evidence="7">
    <location>
        <begin position="317"/>
        <end position="335"/>
    </location>
</feature>
<feature type="transmembrane region" description="Helical" evidence="7">
    <location>
        <begin position="341"/>
        <end position="362"/>
    </location>
</feature>
<feature type="transmembrane region" description="Helical" evidence="7">
    <location>
        <begin position="30"/>
        <end position="49"/>
    </location>
</feature>
<feature type="region of interest" description="Disordered" evidence="6">
    <location>
        <begin position="568"/>
        <end position="619"/>
    </location>
</feature>
<sequence>MAGLAVVIGAGVFVLTGTAAREYAGPAIIVSFAAAGVAALASALCYAEFASEVVTTGGAAFYAEATFGPLAGWLTAANLLLEYVLASAAVAKGFTAYLAALAGLPSDALLLSLGGAGGTAAVSLDLPAAGVLLALALLVGWGARQSATFNNAVTAAVLVTIALVLAAGFAFVQPGNYSPFAPFGARGVLRGASVVFFAYIGFDMVAVAAEESMRPARDVPCGILASLLASTAIYVLMATAVTGMVRAERLDPAAPFARAFKDAGQPWAQYVIAVGAICSVLDTLVVTLFSAARLLLLLGRESVLPHALAAVHPRTQTPLVATAVVAVVTCVLAALAPLATLASLVSLGTLMAFATVCAAVWWRRCSPPPPPGRPCCCLMAAQPAAGGAAAAASGSAADAAADGVPPTELMLAPGTTGGGNGAGLHGLMSSPCGMGDTSLPLVQRDADAAACSSPAGPDAAGVQQLQPPSQQRSCSSGNDVERDCGTPAAGETRTADGGHSGGSAQHQAAERAVGPNVLLLLQQVQPTSAGGSFTPTADERRRRARASPSTDAGEGTAVGVAAGGAAAASATAATRPQRVQGSNDSGHYHGQWPPPKRATSSTAPQLGTPPWTDYGGDRPPSLRLGRVRPVWLRVGLLAAVASAGVAVAVMFQTEVPLGALGGVLGAWAAVTAVAQVLLTPPVWVPPRFVTPLYPWVPSFGLLMVAVLLGSLEAAAWMAWGGVMGAALLWWACRALWRRWQARLPGSGV</sequence>
<gene>
    <name evidence="8" type="ORF">HYH02_000656</name>
</gene>
<dbReference type="AlphaFoldDB" id="A0A836BDJ6"/>
<evidence type="ECO:0000256" key="4">
    <source>
        <dbReference type="ARBA" id="ARBA00022989"/>
    </source>
</evidence>